<dbReference type="EMBL" id="NHNT01000001">
    <property type="protein sequence ID" value="OUZ40807.1"/>
    <property type="molecule type" value="Genomic_DNA"/>
</dbReference>
<keyword evidence="1" id="KW-0472">Membrane</keyword>
<accession>A0ABX3ZMU8</accession>
<reference evidence="2 3" key="1">
    <citation type="journal article" date="2017" name="Int. J. Syst. Evol. Microbiol.">
        <title>Solibacillus kalamii sp. nov., isolated from a high-efficiency particulate arrestance filter system used in the International Space Station.</title>
        <authorList>
            <person name="Checinska Sielaff A."/>
            <person name="Kumar R.M."/>
            <person name="Pal D."/>
            <person name="Mayilraj S."/>
            <person name="Venkateswaran K."/>
        </authorList>
    </citation>
    <scope>NUCLEOTIDE SEQUENCE [LARGE SCALE GENOMIC DNA]</scope>
    <source>
        <strain evidence="2 3">ISSFR-015</strain>
    </source>
</reference>
<feature type="transmembrane region" description="Helical" evidence="1">
    <location>
        <begin position="117"/>
        <end position="140"/>
    </location>
</feature>
<name>A0ABX3ZMU8_9BACL</name>
<evidence type="ECO:0000313" key="3">
    <source>
        <dbReference type="Proteomes" id="UP000196594"/>
    </source>
</evidence>
<dbReference type="RefSeq" id="WP_087615643.1">
    <property type="nucleotide sequence ID" value="NZ_JAFBEY010000002.1"/>
</dbReference>
<feature type="transmembrane region" description="Helical" evidence="1">
    <location>
        <begin position="160"/>
        <end position="182"/>
    </location>
</feature>
<protein>
    <submittedName>
        <fullName evidence="2">Amino acid transporter</fullName>
    </submittedName>
</protein>
<organism evidence="2 3">
    <name type="scientific">Solibacillus kalamii</name>
    <dbReference type="NCBI Taxonomy" id="1748298"/>
    <lineage>
        <taxon>Bacteria</taxon>
        <taxon>Bacillati</taxon>
        <taxon>Bacillota</taxon>
        <taxon>Bacilli</taxon>
        <taxon>Bacillales</taxon>
        <taxon>Caryophanaceae</taxon>
        <taxon>Solibacillus</taxon>
    </lineage>
</organism>
<comment type="caution">
    <text evidence="2">The sequence shown here is derived from an EMBL/GenBank/DDBJ whole genome shotgun (WGS) entry which is preliminary data.</text>
</comment>
<feature type="transmembrane region" description="Helical" evidence="1">
    <location>
        <begin position="34"/>
        <end position="52"/>
    </location>
</feature>
<keyword evidence="1" id="KW-1133">Transmembrane helix</keyword>
<proteinExistence type="predicted"/>
<keyword evidence="1" id="KW-0812">Transmembrane</keyword>
<feature type="transmembrane region" description="Helical" evidence="1">
    <location>
        <begin position="194"/>
        <end position="220"/>
    </location>
</feature>
<keyword evidence="3" id="KW-1185">Reference proteome</keyword>
<evidence type="ECO:0000313" key="2">
    <source>
        <dbReference type="EMBL" id="OUZ40807.1"/>
    </source>
</evidence>
<dbReference type="Proteomes" id="UP000196594">
    <property type="component" value="Unassembled WGS sequence"/>
</dbReference>
<feature type="transmembrane region" description="Helical" evidence="1">
    <location>
        <begin position="72"/>
        <end position="96"/>
    </location>
</feature>
<sequence length="226" mass="26548">MFEYKFWHHLSHPSQLIHNIERSEDQRLLGYRRVLLAIFGFTLLFFIIRNFWGMNTTDLTALLVNGEGDLYSFARLMSLIGAILAGILFFIIHYYVITYLIHLLTNIDYGWIRKIQLYVIFFVVLEKLLTVMIFAIAGYSTQFTMFSLAPMMAYVYYHDYLLFFLNQLTVASIIAVWIQYIFLSNWTDRPKALLFKLILIQIVLASLVALYSILPVLTWIEGWLGL</sequence>
<evidence type="ECO:0000256" key="1">
    <source>
        <dbReference type="SAM" id="Phobius"/>
    </source>
</evidence>
<gene>
    <name evidence="2" type="ORF">CBM15_02735</name>
</gene>